<protein>
    <submittedName>
        <fullName evidence="3">Uncharacterized protein</fullName>
    </submittedName>
</protein>
<evidence type="ECO:0000313" key="3">
    <source>
        <dbReference type="EMBL" id="MDR5875432.1"/>
    </source>
</evidence>
<name>A0ABU1GD74_9GAMM</name>
<keyword evidence="2" id="KW-0812">Transmembrane</keyword>
<accession>A0ABU1GD74</accession>
<proteinExistence type="predicted"/>
<reference evidence="3 4" key="1">
    <citation type="submission" date="2023-04" db="EMBL/GenBank/DDBJ databases">
        <title>A long-awaited taxogenomic arrangement of the family Halomonadaceae.</title>
        <authorList>
            <person name="De La Haba R."/>
            <person name="Chuvochina M."/>
            <person name="Wittouck S."/>
            <person name="Arahal D.R."/>
            <person name="Sanchez-Porro C."/>
            <person name="Hugenholtz P."/>
            <person name="Ventosa A."/>
        </authorList>
    </citation>
    <scope>NUCLEOTIDE SEQUENCE [LARGE SCALE GENOMIC DNA]</scope>
    <source>
        <strain evidence="3 4">DSM 18042</strain>
    </source>
</reference>
<evidence type="ECO:0000256" key="1">
    <source>
        <dbReference type="SAM" id="MobiDB-lite"/>
    </source>
</evidence>
<feature type="region of interest" description="Disordered" evidence="1">
    <location>
        <begin position="33"/>
        <end position="101"/>
    </location>
</feature>
<organism evidence="3 4">
    <name type="scientific">Vreelandella gomseomensis</name>
    <dbReference type="NCBI Taxonomy" id="370766"/>
    <lineage>
        <taxon>Bacteria</taxon>
        <taxon>Pseudomonadati</taxon>
        <taxon>Pseudomonadota</taxon>
        <taxon>Gammaproteobacteria</taxon>
        <taxon>Oceanospirillales</taxon>
        <taxon>Halomonadaceae</taxon>
        <taxon>Vreelandella</taxon>
    </lineage>
</organism>
<comment type="caution">
    <text evidence="3">The sequence shown here is derived from an EMBL/GenBank/DDBJ whole genome shotgun (WGS) entry which is preliminary data.</text>
</comment>
<dbReference type="Proteomes" id="UP001269267">
    <property type="component" value="Unassembled WGS sequence"/>
</dbReference>
<keyword evidence="2" id="KW-1133">Transmembrane helix</keyword>
<feature type="compositionally biased region" description="Polar residues" evidence="1">
    <location>
        <begin position="35"/>
        <end position="51"/>
    </location>
</feature>
<dbReference type="EMBL" id="JARWAI010000007">
    <property type="protein sequence ID" value="MDR5875432.1"/>
    <property type="molecule type" value="Genomic_DNA"/>
</dbReference>
<gene>
    <name evidence="3" type="ORF">QC815_10910</name>
</gene>
<evidence type="ECO:0000256" key="2">
    <source>
        <dbReference type="SAM" id="Phobius"/>
    </source>
</evidence>
<keyword evidence="4" id="KW-1185">Reference proteome</keyword>
<evidence type="ECO:0000313" key="4">
    <source>
        <dbReference type="Proteomes" id="UP001269267"/>
    </source>
</evidence>
<sequence>MNRQALYGFLVGVAVLAAAIMWFYAVVMPQPVPSPSENLPSAESPEPTVSTREPDISESPADDLEPPAVDSDSAPPLFPQQASQAPSQTVPNGVMDDIGNPMGIADPGEVQRIQRELTNMTMAGNPSPERVASLLGELRVAIGRDEVSGVNLARLEETVQSAGRIQSLANEMQSIARNPSKEDQQRLQEMMTEMQRLQGTVSVNADTLKNVE</sequence>
<feature type="transmembrane region" description="Helical" evidence="2">
    <location>
        <begin position="6"/>
        <end position="27"/>
    </location>
</feature>
<feature type="compositionally biased region" description="Polar residues" evidence="1">
    <location>
        <begin position="80"/>
        <end position="91"/>
    </location>
</feature>
<dbReference type="RefSeq" id="WP_310539714.1">
    <property type="nucleotide sequence ID" value="NZ_JARWAI010000007.1"/>
</dbReference>
<keyword evidence="2" id="KW-0472">Membrane</keyword>